<dbReference type="STRING" id="521045.Kole_0716"/>
<dbReference type="GO" id="GO:0003700">
    <property type="term" value="F:DNA-binding transcription factor activity"/>
    <property type="evidence" value="ECO:0007669"/>
    <property type="project" value="InterPro"/>
</dbReference>
<dbReference type="SUPFAM" id="SSF50037">
    <property type="entry name" value="C-terminal domain of transcriptional repressors"/>
    <property type="match status" value="1"/>
</dbReference>
<dbReference type="SMART" id="SM00899">
    <property type="entry name" value="FeoA"/>
    <property type="match status" value="1"/>
</dbReference>
<comment type="subcellular location">
    <subcellularLocation>
        <location evidence="1">Cytoplasm</location>
    </subcellularLocation>
</comment>
<proteinExistence type="inferred from homology"/>
<dbReference type="GO" id="GO:0005737">
    <property type="term" value="C:cytoplasm"/>
    <property type="evidence" value="ECO:0007669"/>
    <property type="project" value="UniProtKB-SubCell"/>
</dbReference>
<evidence type="ECO:0000256" key="5">
    <source>
        <dbReference type="ARBA" id="ARBA00023015"/>
    </source>
</evidence>
<dbReference type="PANTHER" id="PTHR33238">
    <property type="entry name" value="IRON (METAL) DEPENDENT REPRESSOR, DTXR FAMILY"/>
    <property type="match status" value="1"/>
</dbReference>
<dbReference type="InterPro" id="IPR036390">
    <property type="entry name" value="WH_DNA-bd_sf"/>
</dbReference>
<evidence type="ECO:0000313" key="9">
    <source>
        <dbReference type="EMBL" id="ACR79431.1"/>
    </source>
</evidence>
<dbReference type="GO" id="GO:0003677">
    <property type="term" value="F:DNA binding"/>
    <property type="evidence" value="ECO:0007669"/>
    <property type="project" value="UniProtKB-KW"/>
</dbReference>
<reference evidence="9 10" key="2">
    <citation type="journal article" date="2011" name="J. Bacteriol.">
        <title>Genome Sequence of Kosmotoga olearia Strain TBF 19.5.1, a Thermophilic Bacterium with a Wide Growth Temperature Range, Isolated from the Troll B Oil Platform in the North Sea.</title>
        <authorList>
            <person name="Swithers K.S."/>
            <person name="Dipippo J.L."/>
            <person name="Bruce D.C."/>
            <person name="Detter C."/>
            <person name="Tapia R."/>
            <person name="Han S."/>
            <person name="Goodwin L.A."/>
            <person name="Han J."/>
            <person name="Woyke T."/>
            <person name="Pitluck S."/>
            <person name="Pennacchio L."/>
            <person name="Nolan M."/>
            <person name="Mikhailova N."/>
            <person name="Land M.L."/>
            <person name="Nesbo C.L."/>
            <person name="Gogarten J.P."/>
            <person name="Noll K.M."/>
        </authorList>
    </citation>
    <scope>NUCLEOTIDE SEQUENCE [LARGE SCALE GENOMIC DNA]</scope>
    <source>
        <strain evidence="10">ATCC BAA-1733 / DSM 21960 / TBF 19.5.1</strain>
    </source>
</reference>
<feature type="domain" description="HTH dtxR-type" evidence="8">
    <location>
        <begin position="1"/>
        <end position="64"/>
    </location>
</feature>
<dbReference type="InterPro" id="IPR022689">
    <property type="entry name" value="Iron_dep_repressor"/>
</dbReference>
<dbReference type="GO" id="GO:0046983">
    <property type="term" value="F:protein dimerization activity"/>
    <property type="evidence" value="ECO:0007669"/>
    <property type="project" value="InterPro"/>
</dbReference>
<dbReference type="InterPro" id="IPR008988">
    <property type="entry name" value="Transcriptional_repressor_C"/>
</dbReference>
<evidence type="ECO:0000256" key="2">
    <source>
        <dbReference type="ARBA" id="ARBA00007871"/>
    </source>
</evidence>
<evidence type="ECO:0000256" key="7">
    <source>
        <dbReference type="ARBA" id="ARBA00023163"/>
    </source>
</evidence>
<comment type="similarity">
    <text evidence="2">Belongs to the DtxR/MntR family.</text>
</comment>
<evidence type="ECO:0000256" key="6">
    <source>
        <dbReference type="ARBA" id="ARBA00023125"/>
    </source>
</evidence>
<dbReference type="InterPro" id="IPR036388">
    <property type="entry name" value="WH-like_DNA-bd_sf"/>
</dbReference>
<dbReference type="EMBL" id="CP001634">
    <property type="protein sequence ID" value="ACR79431.1"/>
    <property type="molecule type" value="Genomic_DNA"/>
</dbReference>
<dbReference type="SMART" id="SM00529">
    <property type="entry name" value="HTH_DTXR"/>
    <property type="match status" value="1"/>
</dbReference>
<dbReference type="eggNOG" id="COG1918">
    <property type="taxonomic scope" value="Bacteria"/>
</dbReference>
<name>C5CFL3_KOSOT</name>
<dbReference type="GO" id="GO:0046914">
    <property type="term" value="F:transition metal ion binding"/>
    <property type="evidence" value="ECO:0007669"/>
    <property type="project" value="InterPro"/>
</dbReference>
<organism evidence="9 10">
    <name type="scientific">Kosmotoga olearia (strain ATCC BAA-1733 / DSM 21960 / TBF 19.5.1)</name>
    <dbReference type="NCBI Taxonomy" id="521045"/>
    <lineage>
        <taxon>Bacteria</taxon>
        <taxon>Thermotogati</taxon>
        <taxon>Thermotogota</taxon>
        <taxon>Thermotogae</taxon>
        <taxon>Kosmotogales</taxon>
        <taxon>Kosmotogaceae</taxon>
        <taxon>Kosmotoga</taxon>
    </lineage>
</organism>
<evidence type="ECO:0000313" key="10">
    <source>
        <dbReference type="Proteomes" id="UP000002382"/>
    </source>
</evidence>
<dbReference type="Pfam" id="PF01325">
    <property type="entry name" value="Fe_dep_repress"/>
    <property type="match status" value="1"/>
</dbReference>
<sequence length="217" mass="25029">MVITPALENYIRVLYDLQTSEKLPRVKHVAKMLKVKVPTVVESLKKLENAGILEHEKYGYIRLTPKGIALAERIHKNNRIVYEFATRFLELSSDEAQDLACKLEHISNIRFFTALSVMMDFLNENPELKKRFYIHIKDHQEVFGLTLASVEPGKIVRIKKLKGTESFKKRLMSMGIMPGVEVLVERIAPLGDPIEVKVKGYRLSLRREEARNILVEE</sequence>
<gene>
    <name evidence="9" type="ordered locus">Kole_0716</name>
</gene>
<protein>
    <submittedName>
        <fullName evidence="9">Iron (Metal) dependent repressor, DtxR family</fullName>
    </submittedName>
</protein>
<dbReference type="Pfam" id="PF02742">
    <property type="entry name" value="Fe_dep_repr_C"/>
    <property type="match status" value="1"/>
</dbReference>
<keyword evidence="7" id="KW-0804">Transcription</keyword>
<dbReference type="OrthoDB" id="9794394at2"/>
<keyword evidence="4" id="KW-0408">Iron</keyword>
<dbReference type="InterPro" id="IPR001367">
    <property type="entry name" value="Fe_dep_repressor"/>
</dbReference>
<evidence type="ECO:0000256" key="1">
    <source>
        <dbReference type="ARBA" id="ARBA00004496"/>
    </source>
</evidence>
<dbReference type="Proteomes" id="UP000002382">
    <property type="component" value="Chromosome"/>
</dbReference>
<dbReference type="InterPro" id="IPR050536">
    <property type="entry name" value="DtxR_MntR_Metal-Reg"/>
</dbReference>
<dbReference type="InterPro" id="IPR022687">
    <property type="entry name" value="HTH_DTXR"/>
</dbReference>
<keyword evidence="6" id="KW-0238">DNA-binding</keyword>
<dbReference type="Pfam" id="PF04023">
    <property type="entry name" value="FeoA"/>
    <property type="match status" value="1"/>
</dbReference>
<dbReference type="HOGENOM" id="CLU_069532_0_1_0"/>
<evidence type="ECO:0000256" key="4">
    <source>
        <dbReference type="ARBA" id="ARBA00023004"/>
    </source>
</evidence>
<keyword evidence="5" id="KW-0805">Transcription regulation</keyword>
<dbReference type="InterPro" id="IPR007167">
    <property type="entry name" value="Fe-transptr_FeoA-like"/>
</dbReference>
<dbReference type="PROSITE" id="PS50944">
    <property type="entry name" value="HTH_DTXR"/>
    <property type="match status" value="1"/>
</dbReference>
<accession>C5CFL3</accession>
<keyword evidence="10" id="KW-1185">Reference proteome</keyword>
<dbReference type="AlphaFoldDB" id="C5CFL3"/>
<dbReference type="PANTHER" id="PTHR33238:SF7">
    <property type="entry name" value="IRON-DEPENDENT TRANSCRIPTIONAL REGULATOR"/>
    <property type="match status" value="1"/>
</dbReference>
<dbReference type="Gene3D" id="1.10.10.10">
    <property type="entry name" value="Winged helix-like DNA-binding domain superfamily/Winged helix DNA-binding domain"/>
    <property type="match status" value="1"/>
</dbReference>
<dbReference type="Gene3D" id="2.30.30.90">
    <property type="match status" value="1"/>
</dbReference>
<dbReference type="RefSeq" id="WP_015868097.1">
    <property type="nucleotide sequence ID" value="NC_012785.1"/>
</dbReference>
<evidence type="ECO:0000259" key="8">
    <source>
        <dbReference type="PROSITE" id="PS50944"/>
    </source>
</evidence>
<dbReference type="InterPro" id="IPR038157">
    <property type="entry name" value="FeoA_core_dom"/>
</dbReference>
<comment type="subunit">
    <text evidence="3">Homodimer.</text>
</comment>
<dbReference type="KEGG" id="kol:Kole_0716"/>
<reference evidence="9 10" key="1">
    <citation type="submission" date="2009-06" db="EMBL/GenBank/DDBJ databases">
        <title>Complete sequence of Thermotogales bacterium TBF 19.5.1.</title>
        <authorList>
            <consortium name="US DOE Joint Genome Institute"/>
            <person name="Lucas S."/>
            <person name="Copeland A."/>
            <person name="Lapidus A."/>
            <person name="Glavina del Rio T."/>
            <person name="Tice H."/>
            <person name="Bruce D."/>
            <person name="Goodwin L."/>
            <person name="Pitluck S."/>
            <person name="Chertkov O."/>
            <person name="Brettin T."/>
            <person name="Detter J.C."/>
            <person name="Han C."/>
            <person name="Schmutz J."/>
            <person name="Larimer F."/>
            <person name="Land M."/>
            <person name="Hauser L."/>
            <person name="Kyrpides N."/>
            <person name="Ovchinnikova G."/>
            <person name="Noll K."/>
        </authorList>
    </citation>
    <scope>NUCLEOTIDE SEQUENCE [LARGE SCALE GENOMIC DNA]</scope>
    <source>
        <strain evidence="10">ATCC BAA-1733 / DSM 21960 / TBF 19.5.1</strain>
    </source>
</reference>
<dbReference type="SUPFAM" id="SSF46785">
    <property type="entry name" value="Winged helix' DNA-binding domain"/>
    <property type="match status" value="1"/>
</dbReference>
<dbReference type="eggNOG" id="COG1321">
    <property type="taxonomic scope" value="Bacteria"/>
</dbReference>
<evidence type="ECO:0000256" key="3">
    <source>
        <dbReference type="ARBA" id="ARBA00011738"/>
    </source>
</evidence>